<dbReference type="InterPro" id="IPR036412">
    <property type="entry name" value="HAD-like_sf"/>
</dbReference>
<keyword evidence="5 8" id="KW-0378">Hydrolase</keyword>
<evidence type="ECO:0000313" key="9">
    <source>
        <dbReference type="EnsemblPlants" id="AET6Gv20749300.1"/>
    </source>
</evidence>
<dbReference type="Proteomes" id="UP000015105">
    <property type="component" value="Chromosome 6D"/>
</dbReference>
<dbReference type="AlphaFoldDB" id="A0A453PJ51"/>
<evidence type="ECO:0000256" key="8">
    <source>
        <dbReference type="RuleBase" id="RU361117"/>
    </source>
</evidence>
<dbReference type="PANTHER" id="PTHR43768:SF32">
    <property type="entry name" value="TREHALOSE-PHOSPHATE PHOSPHATASE C-RELATED"/>
    <property type="match status" value="1"/>
</dbReference>
<dbReference type="SUPFAM" id="SSF56784">
    <property type="entry name" value="HAD-like"/>
    <property type="match status" value="1"/>
</dbReference>
<keyword evidence="6" id="KW-0346">Stress response</keyword>
<comment type="cofactor">
    <cofactor evidence="2 8">
        <name>a divalent metal cation</name>
        <dbReference type="ChEBI" id="CHEBI:60240"/>
    </cofactor>
</comment>
<dbReference type="Gramene" id="AET6Gv20749300.1">
    <property type="protein sequence ID" value="AET6Gv20749300.1"/>
    <property type="gene ID" value="AET6Gv20749300"/>
</dbReference>
<evidence type="ECO:0000256" key="4">
    <source>
        <dbReference type="ARBA" id="ARBA00008770"/>
    </source>
</evidence>
<comment type="catalytic activity">
    <reaction evidence="1 8">
        <text>alpha,alpha-trehalose 6-phosphate + H2O = alpha,alpha-trehalose + phosphate</text>
        <dbReference type="Rhea" id="RHEA:23420"/>
        <dbReference type="ChEBI" id="CHEBI:15377"/>
        <dbReference type="ChEBI" id="CHEBI:16551"/>
        <dbReference type="ChEBI" id="CHEBI:43474"/>
        <dbReference type="ChEBI" id="CHEBI:58429"/>
        <dbReference type="EC" id="3.1.3.12"/>
    </reaction>
</comment>
<organism evidence="9 10">
    <name type="scientific">Aegilops tauschii subsp. strangulata</name>
    <name type="common">Goatgrass</name>
    <dbReference type="NCBI Taxonomy" id="200361"/>
    <lineage>
        <taxon>Eukaryota</taxon>
        <taxon>Viridiplantae</taxon>
        <taxon>Streptophyta</taxon>
        <taxon>Embryophyta</taxon>
        <taxon>Tracheophyta</taxon>
        <taxon>Spermatophyta</taxon>
        <taxon>Magnoliopsida</taxon>
        <taxon>Liliopsida</taxon>
        <taxon>Poales</taxon>
        <taxon>Poaceae</taxon>
        <taxon>BOP clade</taxon>
        <taxon>Pooideae</taxon>
        <taxon>Triticodae</taxon>
        <taxon>Triticeae</taxon>
        <taxon>Triticinae</taxon>
        <taxon>Aegilops</taxon>
    </lineage>
</organism>
<dbReference type="GO" id="GO:0005992">
    <property type="term" value="P:trehalose biosynthetic process"/>
    <property type="evidence" value="ECO:0007669"/>
    <property type="project" value="UniProtKB-UniPathway"/>
</dbReference>
<reference evidence="9" key="5">
    <citation type="journal article" date="2021" name="G3 (Bethesda)">
        <title>Aegilops tauschii genome assembly Aet v5.0 features greater sequence contiguity and improved annotation.</title>
        <authorList>
            <person name="Wang L."/>
            <person name="Zhu T."/>
            <person name="Rodriguez J.C."/>
            <person name="Deal K.R."/>
            <person name="Dubcovsky J."/>
            <person name="McGuire P.E."/>
            <person name="Lux T."/>
            <person name="Spannagl M."/>
            <person name="Mayer K.F.X."/>
            <person name="Baldrich P."/>
            <person name="Meyers B.C."/>
            <person name="Huo N."/>
            <person name="Gu Y.Q."/>
            <person name="Zhou H."/>
            <person name="Devos K.M."/>
            <person name="Bennetzen J.L."/>
            <person name="Unver T."/>
            <person name="Budak H."/>
            <person name="Gulick P.J."/>
            <person name="Galiba G."/>
            <person name="Kalapos B."/>
            <person name="Nelson D.R."/>
            <person name="Li P."/>
            <person name="You F.M."/>
            <person name="Luo M.C."/>
            <person name="Dvorak J."/>
        </authorList>
    </citation>
    <scope>NUCLEOTIDE SEQUENCE [LARGE SCALE GENOMIC DNA]</scope>
    <source>
        <strain evidence="9">cv. AL8/78</strain>
    </source>
</reference>
<reference evidence="9" key="3">
    <citation type="journal article" date="2017" name="Nature">
        <title>Genome sequence of the progenitor of the wheat D genome Aegilops tauschii.</title>
        <authorList>
            <person name="Luo M.C."/>
            <person name="Gu Y.Q."/>
            <person name="Puiu D."/>
            <person name="Wang H."/>
            <person name="Twardziok S.O."/>
            <person name="Deal K.R."/>
            <person name="Huo N."/>
            <person name="Zhu T."/>
            <person name="Wang L."/>
            <person name="Wang Y."/>
            <person name="McGuire P.E."/>
            <person name="Liu S."/>
            <person name="Long H."/>
            <person name="Ramasamy R.K."/>
            <person name="Rodriguez J.C."/>
            <person name="Van S.L."/>
            <person name="Yuan L."/>
            <person name="Wang Z."/>
            <person name="Xia Z."/>
            <person name="Xiao L."/>
            <person name="Anderson O.D."/>
            <person name="Ouyang S."/>
            <person name="Liang Y."/>
            <person name="Zimin A.V."/>
            <person name="Pertea G."/>
            <person name="Qi P."/>
            <person name="Bennetzen J.L."/>
            <person name="Dai X."/>
            <person name="Dawson M.W."/>
            <person name="Muller H.G."/>
            <person name="Kugler K."/>
            <person name="Rivarola-Duarte L."/>
            <person name="Spannagl M."/>
            <person name="Mayer K.F.X."/>
            <person name="Lu F.H."/>
            <person name="Bevan M.W."/>
            <person name="Leroy P."/>
            <person name="Li P."/>
            <person name="You F.M."/>
            <person name="Sun Q."/>
            <person name="Liu Z."/>
            <person name="Lyons E."/>
            <person name="Wicker T."/>
            <person name="Salzberg S.L."/>
            <person name="Devos K.M."/>
            <person name="Dvorak J."/>
        </authorList>
    </citation>
    <scope>NUCLEOTIDE SEQUENCE [LARGE SCALE GENOMIC DNA]</scope>
    <source>
        <strain evidence="9">cv. AL8/78</strain>
    </source>
</reference>
<dbReference type="InterPro" id="IPR003337">
    <property type="entry name" value="Trehalose_PPase"/>
</dbReference>
<dbReference type="EnsemblPlants" id="AET6Gv20749300.1">
    <property type="protein sequence ID" value="AET6Gv20749300.1"/>
    <property type="gene ID" value="AET6Gv20749300"/>
</dbReference>
<dbReference type="PANTHER" id="PTHR43768">
    <property type="entry name" value="TREHALOSE 6-PHOSPHATE PHOSPHATASE"/>
    <property type="match status" value="1"/>
</dbReference>
<evidence type="ECO:0000256" key="5">
    <source>
        <dbReference type="ARBA" id="ARBA00022801"/>
    </source>
</evidence>
<dbReference type="Pfam" id="PF02358">
    <property type="entry name" value="Trehalose_PPase"/>
    <property type="match status" value="1"/>
</dbReference>
<keyword evidence="10" id="KW-1185">Reference proteome</keyword>
<dbReference type="STRING" id="200361.A0A453PJ51"/>
<dbReference type="InterPro" id="IPR023214">
    <property type="entry name" value="HAD_sf"/>
</dbReference>
<evidence type="ECO:0000256" key="3">
    <source>
        <dbReference type="ARBA" id="ARBA00005199"/>
    </source>
</evidence>
<comment type="pathway">
    <text evidence="3 8">Glycan biosynthesis; trehalose biosynthesis.</text>
</comment>
<comment type="function">
    <text evidence="7">Removes the phosphate from trehalose 6-phosphate to produce free trehalose. Trehalose accumulation in plant may improve abiotic stress tolerance.</text>
</comment>
<evidence type="ECO:0000256" key="6">
    <source>
        <dbReference type="ARBA" id="ARBA00023016"/>
    </source>
</evidence>
<dbReference type="NCBIfam" id="TIGR01484">
    <property type="entry name" value="HAD-SF-IIB"/>
    <property type="match status" value="1"/>
</dbReference>
<evidence type="ECO:0000256" key="7">
    <source>
        <dbReference type="ARBA" id="ARBA00025274"/>
    </source>
</evidence>
<dbReference type="FunFam" id="3.40.50.1000:FF:000073">
    <property type="entry name" value="Trehalose 6-phosphate phosphatase"/>
    <property type="match status" value="1"/>
</dbReference>
<dbReference type="FunFam" id="3.30.70.1020:FF:000004">
    <property type="entry name" value="Trehalose 6-phosphate phosphatase"/>
    <property type="match status" value="1"/>
</dbReference>
<proteinExistence type="inferred from homology"/>
<name>A0A453PJ51_AEGTS</name>
<dbReference type="EC" id="3.1.3.12" evidence="8"/>
<dbReference type="GO" id="GO:0004805">
    <property type="term" value="F:trehalose-phosphatase activity"/>
    <property type="evidence" value="ECO:0007669"/>
    <property type="project" value="UniProtKB-EC"/>
</dbReference>
<dbReference type="CDD" id="cd01627">
    <property type="entry name" value="HAD_TPP"/>
    <property type="match status" value="1"/>
</dbReference>
<dbReference type="NCBIfam" id="TIGR00685">
    <property type="entry name" value="T6PP"/>
    <property type="match status" value="1"/>
</dbReference>
<protein>
    <recommendedName>
        <fullName evidence="8">Trehalose 6-phosphate phosphatase</fullName>
        <ecNumber evidence="8">3.1.3.12</ecNumber>
    </recommendedName>
</protein>
<evidence type="ECO:0000256" key="2">
    <source>
        <dbReference type="ARBA" id="ARBA00001968"/>
    </source>
</evidence>
<evidence type="ECO:0000256" key="1">
    <source>
        <dbReference type="ARBA" id="ARBA00000500"/>
    </source>
</evidence>
<reference evidence="10" key="1">
    <citation type="journal article" date="2014" name="Science">
        <title>Ancient hybridizations among the ancestral genomes of bread wheat.</title>
        <authorList>
            <consortium name="International Wheat Genome Sequencing Consortium,"/>
            <person name="Marcussen T."/>
            <person name="Sandve S.R."/>
            <person name="Heier L."/>
            <person name="Spannagl M."/>
            <person name="Pfeifer M."/>
            <person name="Jakobsen K.S."/>
            <person name="Wulff B.B."/>
            <person name="Steuernagel B."/>
            <person name="Mayer K.F."/>
            <person name="Olsen O.A."/>
        </authorList>
    </citation>
    <scope>NUCLEOTIDE SEQUENCE [LARGE SCALE GENOMIC DNA]</scope>
    <source>
        <strain evidence="10">cv. AL8/78</strain>
    </source>
</reference>
<dbReference type="UniPathway" id="UPA00299"/>
<evidence type="ECO:0000313" key="10">
    <source>
        <dbReference type="Proteomes" id="UP000015105"/>
    </source>
</evidence>
<sequence>LPEGQLPVPVRRLAGAWRWNETGSLRASRTLHELSAGSPAGLACLAVRRAPSDMTTSQDVVVSEMSIGAGGAAMPGSGAAGLFACRSAASAGAMSMRQTYRDLAAAAARSANCTWAELEAMRAASPTRSRPGADVDELTAWMRKHPSALSKFEQIASASKGKKIVMFLDYDGTLSPIVANPDAAYMSDAMREAVRDVAKHFPTAIVSGRCRDKVHNFVGLSELYYAGSHGMDIKGPGSNPESVLCQPASEFLPMIDEVYKVLVEKTKSTPGAKVENNKFCLSVHFRCVDEKRWNFLAEQVKAVIKDFPMLKLTQGRKVFELRPSIMWDKGKALEFLLESLGFASCSDVLPVYIGDDRTDEDAFKVLRKRGQGVGILVSKCAKETSASYSLQDPAEVMEFLLRLVEWKRRSSTAAPPMVRPRV</sequence>
<comment type="similarity">
    <text evidence="4 8">Belongs to the trehalose phosphatase family.</text>
</comment>
<accession>A0A453PJ51</accession>
<reference evidence="9" key="4">
    <citation type="submission" date="2019-03" db="UniProtKB">
        <authorList>
            <consortium name="EnsemblPlants"/>
        </authorList>
    </citation>
    <scope>IDENTIFICATION</scope>
</reference>
<reference evidence="10" key="2">
    <citation type="journal article" date="2017" name="Nat. Plants">
        <title>The Aegilops tauschii genome reveals multiple impacts of transposons.</title>
        <authorList>
            <person name="Zhao G."/>
            <person name="Zou C."/>
            <person name="Li K."/>
            <person name="Wang K."/>
            <person name="Li T."/>
            <person name="Gao L."/>
            <person name="Zhang X."/>
            <person name="Wang H."/>
            <person name="Yang Z."/>
            <person name="Liu X."/>
            <person name="Jiang W."/>
            <person name="Mao L."/>
            <person name="Kong X."/>
            <person name="Jiao Y."/>
            <person name="Jia J."/>
        </authorList>
    </citation>
    <scope>NUCLEOTIDE SEQUENCE [LARGE SCALE GENOMIC DNA]</scope>
    <source>
        <strain evidence="10">cv. AL8/78</strain>
    </source>
</reference>
<dbReference type="Gene3D" id="3.40.50.1000">
    <property type="entry name" value="HAD superfamily/HAD-like"/>
    <property type="match status" value="2"/>
</dbReference>
<dbReference type="InterPro" id="IPR044651">
    <property type="entry name" value="OTSB-like"/>
</dbReference>
<dbReference type="InterPro" id="IPR006379">
    <property type="entry name" value="HAD-SF_hydro_IIB"/>
</dbReference>